<evidence type="ECO:0000313" key="2">
    <source>
        <dbReference type="EMBL" id="KRZ00547.1"/>
    </source>
</evidence>
<dbReference type="AlphaFoldDB" id="A0A0V1GL52"/>
<protein>
    <submittedName>
        <fullName evidence="1">Uncharacterized protein</fullName>
    </submittedName>
</protein>
<reference evidence="1 3" key="1">
    <citation type="submission" date="2015-01" db="EMBL/GenBank/DDBJ databases">
        <title>Evolution of Trichinella species and genotypes.</title>
        <authorList>
            <person name="Korhonen P.K."/>
            <person name="Edoardo P."/>
            <person name="Giuseppe L.R."/>
            <person name="Gasser R.B."/>
        </authorList>
    </citation>
    <scope>NUCLEOTIDE SEQUENCE [LARGE SCALE GENOMIC DNA]</scope>
    <source>
        <strain evidence="1">ISS1029</strain>
    </source>
</reference>
<gene>
    <name evidence="1" type="ORF">T11_12417</name>
    <name evidence="2" type="ORF">T11_14746</name>
</gene>
<dbReference type="EMBL" id="JYDP01000453">
    <property type="protein sequence ID" value="KRZ00547.1"/>
    <property type="molecule type" value="Genomic_DNA"/>
</dbReference>
<dbReference type="EMBL" id="JYDP01001228">
    <property type="protein sequence ID" value="KRY98690.1"/>
    <property type="molecule type" value="Genomic_DNA"/>
</dbReference>
<dbReference type="Proteomes" id="UP000055024">
    <property type="component" value="Unassembled WGS sequence"/>
</dbReference>
<name>A0A0V1GL52_9BILA</name>
<keyword evidence="3" id="KW-1185">Reference proteome</keyword>
<proteinExistence type="predicted"/>
<evidence type="ECO:0000313" key="3">
    <source>
        <dbReference type="Proteomes" id="UP000055024"/>
    </source>
</evidence>
<evidence type="ECO:0000313" key="1">
    <source>
        <dbReference type="EMBL" id="KRY98690.1"/>
    </source>
</evidence>
<sequence>MRLTPTEKYRVSIISNFCKEILHNFPCYFE</sequence>
<accession>A0A0V1GL52</accession>
<organism evidence="1 3">
    <name type="scientific">Trichinella zimbabwensis</name>
    <dbReference type="NCBI Taxonomy" id="268475"/>
    <lineage>
        <taxon>Eukaryota</taxon>
        <taxon>Metazoa</taxon>
        <taxon>Ecdysozoa</taxon>
        <taxon>Nematoda</taxon>
        <taxon>Enoplea</taxon>
        <taxon>Dorylaimia</taxon>
        <taxon>Trichinellida</taxon>
        <taxon>Trichinellidae</taxon>
        <taxon>Trichinella</taxon>
    </lineage>
</organism>
<comment type="caution">
    <text evidence="1">The sequence shown here is derived from an EMBL/GenBank/DDBJ whole genome shotgun (WGS) entry which is preliminary data.</text>
</comment>